<dbReference type="EMBL" id="BSOR01000016">
    <property type="protein sequence ID" value="GLR63506.1"/>
    <property type="molecule type" value="Genomic_DNA"/>
</dbReference>
<sequence length="705" mass="76556">MSKQQRRTSSGFTKQLPRLSLLALAIAGMSQVQAADFEMGEFNLKADSKLTLGSSWRTEKRNNDYIAKGTLEAVSPGASSANPTYQGNSSSNTDNGNMNFDKNDAFSQVITGNHTLGLTHNDYRNVGAKVSFRYWYDHALSDLDGPTNAGMRDDWKGTKAFDDAKSGIELMDAYIWGEFDVAGLPAQAILGRHVLNWGQSTFIQGGQNAANPIDVQALRRPGAELRDALLPVTMLSGSIALDEMGNFNLEGYYQLEWERTRADACGTYFANSDFAAEGCGPVYYQSGLTEQANNAGTVLGTPFATLEGAYALANSYGQLGLSKTDINIAKRLDDEEPSSSGQFGVALKWYAEQLNGTEFGLSFQNVHSRLPIVGGKVSAGSDPHKAATYAEVLKTMAAGQGLDVTDPAHAAGVAQVAQVLATNPANDPNIAGAQAMIAAAGKDEPTKYFIEFPEDQKIFAASFATLLPTGTAWSGELTYRPDTPIQINANDVLIRGLLGNLGYDPETYNENNPDHASYTALLARLPKEAGLLEAGPQQGYNEFDVFQFQSTFIHDFNRVLAADNLRLIGEVGFTYVNDLPDTSEMRFGRSSVYGSYGSETETFADNGYVTDLSWGYRLVGQLEYTNALISGLTLKPTLSWSHDVSGYGPEPGSQFYEGRMILGTALGAEYMNTYTANLSYTNYFSTDYWDLDDRDFISLNVGVNF</sequence>
<evidence type="ECO:0000313" key="4">
    <source>
        <dbReference type="Proteomes" id="UP001156682"/>
    </source>
</evidence>
<evidence type="ECO:0000313" key="3">
    <source>
        <dbReference type="EMBL" id="GLR63506.1"/>
    </source>
</evidence>
<proteinExistence type="predicted"/>
<feature type="signal peptide" evidence="2">
    <location>
        <begin position="1"/>
        <end position="34"/>
    </location>
</feature>
<protein>
    <recommendedName>
        <fullName evidence="5">DUF1302 domain-containing protein</fullName>
    </recommendedName>
</protein>
<feature type="compositionally biased region" description="Polar residues" evidence="1">
    <location>
        <begin position="77"/>
        <end position="98"/>
    </location>
</feature>
<dbReference type="RefSeq" id="WP_027849850.1">
    <property type="nucleotide sequence ID" value="NZ_BSOR01000016.1"/>
</dbReference>
<organism evidence="3 4">
    <name type="scientific">Marinospirillum insulare</name>
    <dbReference type="NCBI Taxonomy" id="217169"/>
    <lineage>
        <taxon>Bacteria</taxon>
        <taxon>Pseudomonadati</taxon>
        <taxon>Pseudomonadota</taxon>
        <taxon>Gammaproteobacteria</taxon>
        <taxon>Oceanospirillales</taxon>
        <taxon>Oceanospirillaceae</taxon>
        <taxon>Marinospirillum</taxon>
    </lineage>
</organism>
<evidence type="ECO:0000256" key="2">
    <source>
        <dbReference type="SAM" id="SignalP"/>
    </source>
</evidence>
<feature type="region of interest" description="Disordered" evidence="1">
    <location>
        <begin position="75"/>
        <end position="98"/>
    </location>
</feature>
<gene>
    <name evidence="3" type="ORF">GCM10007878_09410</name>
</gene>
<name>A0ABQ5ZVM4_9GAMM</name>
<feature type="chain" id="PRO_5045867275" description="DUF1302 domain-containing protein" evidence="2">
    <location>
        <begin position="35"/>
        <end position="705"/>
    </location>
</feature>
<reference evidence="4" key="1">
    <citation type="journal article" date="2019" name="Int. J. Syst. Evol. Microbiol.">
        <title>The Global Catalogue of Microorganisms (GCM) 10K type strain sequencing project: providing services to taxonomists for standard genome sequencing and annotation.</title>
        <authorList>
            <consortium name="The Broad Institute Genomics Platform"/>
            <consortium name="The Broad Institute Genome Sequencing Center for Infectious Disease"/>
            <person name="Wu L."/>
            <person name="Ma J."/>
        </authorList>
    </citation>
    <scope>NUCLEOTIDE SEQUENCE [LARGE SCALE GENOMIC DNA]</scope>
    <source>
        <strain evidence="4">NBRC 100033</strain>
    </source>
</reference>
<accession>A0ABQ5ZVM4</accession>
<dbReference type="Proteomes" id="UP001156682">
    <property type="component" value="Unassembled WGS sequence"/>
</dbReference>
<evidence type="ECO:0000256" key="1">
    <source>
        <dbReference type="SAM" id="MobiDB-lite"/>
    </source>
</evidence>
<keyword evidence="4" id="KW-1185">Reference proteome</keyword>
<keyword evidence="2" id="KW-0732">Signal</keyword>
<dbReference type="Pfam" id="PF06980">
    <property type="entry name" value="DUF1302"/>
    <property type="match status" value="1"/>
</dbReference>
<evidence type="ECO:0008006" key="5">
    <source>
        <dbReference type="Google" id="ProtNLM"/>
    </source>
</evidence>
<dbReference type="InterPro" id="IPR010727">
    <property type="entry name" value="DUF1302"/>
</dbReference>
<comment type="caution">
    <text evidence="3">The sequence shown here is derived from an EMBL/GenBank/DDBJ whole genome shotgun (WGS) entry which is preliminary data.</text>
</comment>